<comment type="caution">
    <text evidence="8">The sequence shown here is derived from an EMBL/GenBank/DDBJ whole genome shotgun (WGS) entry which is preliminary data.</text>
</comment>
<keyword evidence="9" id="KW-1185">Reference proteome</keyword>
<keyword evidence="8" id="KW-0540">Nuclease</keyword>
<reference evidence="8 9" key="1">
    <citation type="submission" date="2017-06" db="EMBL/GenBank/DDBJ databases">
        <title>Hymenobacter amundsenii sp. nov. isolated from regoliths in Antarctica.</title>
        <authorList>
            <person name="Sedlacek I."/>
            <person name="Kralova S."/>
            <person name="Pantucek R."/>
            <person name="Svec P."/>
            <person name="Holochova P."/>
            <person name="Stankova E."/>
            <person name="Vrbovska V."/>
            <person name="Busse H.-J."/>
        </authorList>
    </citation>
    <scope>NUCLEOTIDE SEQUENCE [LARGE SCALE GENOMIC DNA]</scope>
    <source>
        <strain evidence="8 9">CCM 8682</strain>
    </source>
</reference>
<dbReference type="GO" id="GO:0006304">
    <property type="term" value="P:DNA modification"/>
    <property type="evidence" value="ECO:0007669"/>
    <property type="project" value="InterPro"/>
</dbReference>
<dbReference type="InterPro" id="IPR050953">
    <property type="entry name" value="N4_N6_ade-DNA_methylase"/>
</dbReference>
<dbReference type="InterPro" id="IPR002052">
    <property type="entry name" value="DNA_methylase_N6_adenine_CS"/>
</dbReference>
<dbReference type="AlphaFoldDB" id="A0A246FGG0"/>
<dbReference type="Gene3D" id="3.40.50.150">
    <property type="entry name" value="Vaccinia Virus protein VP39"/>
    <property type="match status" value="1"/>
</dbReference>
<dbReference type="PROSITE" id="PS00092">
    <property type="entry name" value="N6_MTASE"/>
    <property type="match status" value="1"/>
</dbReference>
<comment type="catalytic activity">
    <reaction evidence="6">
        <text>a 2'-deoxyadenosine in DNA + S-adenosyl-L-methionine = an N(6)-methyl-2'-deoxyadenosine in DNA + S-adenosyl-L-homocysteine + H(+)</text>
        <dbReference type="Rhea" id="RHEA:15197"/>
        <dbReference type="Rhea" id="RHEA-COMP:12418"/>
        <dbReference type="Rhea" id="RHEA-COMP:12419"/>
        <dbReference type="ChEBI" id="CHEBI:15378"/>
        <dbReference type="ChEBI" id="CHEBI:57856"/>
        <dbReference type="ChEBI" id="CHEBI:59789"/>
        <dbReference type="ChEBI" id="CHEBI:90615"/>
        <dbReference type="ChEBI" id="CHEBI:90616"/>
        <dbReference type="EC" id="2.1.1.72"/>
    </reaction>
</comment>
<comment type="similarity">
    <text evidence="1">Belongs to the N(4)/N(6)-methyltransferase family.</text>
</comment>
<dbReference type="Pfam" id="PF07669">
    <property type="entry name" value="Eco57I"/>
    <property type="match status" value="1"/>
</dbReference>
<dbReference type="InterPro" id="IPR011639">
    <property type="entry name" value="MethylTrfase_TaqI-like_dom"/>
</dbReference>
<evidence type="ECO:0000256" key="5">
    <source>
        <dbReference type="ARBA" id="ARBA00022691"/>
    </source>
</evidence>
<dbReference type="PANTHER" id="PTHR33841:SF5">
    <property type="entry name" value="DNA METHYLASE (MODIFICATION METHYLASE) (METHYLTRANSFERASE)-RELATED"/>
    <property type="match status" value="1"/>
</dbReference>
<accession>A0A246FGG0</accession>
<dbReference type="Proteomes" id="UP000197277">
    <property type="component" value="Unassembled WGS sequence"/>
</dbReference>
<evidence type="ECO:0000313" key="8">
    <source>
        <dbReference type="EMBL" id="OWP61606.1"/>
    </source>
</evidence>
<keyword evidence="5" id="KW-0949">S-adenosyl-L-methionine</keyword>
<dbReference type="GO" id="GO:0003676">
    <property type="term" value="F:nucleic acid binding"/>
    <property type="evidence" value="ECO:0007669"/>
    <property type="project" value="InterPro"/>
</dbReference>
<dbReference type="GO" id="GO:0032259">
    <property type="term" value="P:methylation"/>
    <property type="evidence" value="ECO:0007669"/>
    <property type="project" value="UniProtKB-KW"/>
</dbReference>
<evidence type="ECO:0000256" key="3">
    <source>
        <dbReference type="ARBA" id="ARBA00022603"/>
    </source>
</evidence>
<sequence length="1079" mass="123145">MPLPCTFEIHPPILISPFLMTSLSVANDYFQRVSAANTEEAKKLQFVNYLNQVFGQDPEARTIISEFAGGAERKILNIKKLGNDKNKTGFADTQYRKVIIEFESDIKAPAKLRHAEYQLQEYFAGNFNSHRTEDFRLLATDGTRWKVYGALPESYLNKTSITPEEVKLKETEAFTLTPDTAGQLFGFIDRHLFRLEKQVPTLDNILLDFGDTSALFIHTYGQLKALYTEVQKEPELATAYKEWQKFMSVAYGSFDGSGEVFVVHTYLSVFAKLIAYELLTQDTYIDDEEMRQILTGDIFHKLQVSNFVESDFYQWVTVPKYFKRLLPAFRRIADQIADYDFARTEADILKGVYQHLIDVGTRQALGEYYTPDWLCQQVAEHFTFERAARILDPACGSGSFLLAAVRRLTQLHPDLPVEDLCQQVAGIDIHPLSVQIAKTTLLLALGKERVRQARRPVQLRVYLSNTLLMPAKRNDVALFADDLRLIINRKSVFLPREILDYPTLFDEGVSVAEHFAHETQKQADISETVLTTSIAKRAPKAPAHLHGIFYEMYQKLKQAKEKRTDSIWQFMLHNTYKPFFLRQQFDYVLGNPPWFTYNSIANKEYQQDLLRLAKAHALEPRRKALMPQLEIAAIFLSHVSSYMLRQGGRLAFVLPRSFLSADQHDNTRTGAAKGFRLQEIWDLKDVDNLFPVPACVLFTEAWPVERAVPAEGLPGLSWKGRPRRHNATWEQAKGRVVPTPVQWHLSHTNSGNAFTAGEAQVAGAENYYRPFFSNGATMIPRNFFFVRPDSEKPNDWHDRTIPVRSDESNDKDAKAPWKEVKLKGIINTNFLFRTAQARHLVPFGLVAPPLVVLPASIELVEKGGQTVKTLHLYSPEILRDKGELETATWFGQVEKSWNKHRTEKNAKTTAINYMNWQGKLTNQDFNAPYIVMYSASAKDANAVVYERGSLDLEFVVDKAAYAYYTYSAEEAHYLAAFLNSDWANEQMKPFQSSGLFGARDVSRKILDVPLPRFDAANPLHIELATEARACATEVTRYIEAQHLHTTEYSVGKVRLYLRNTLLRPHLTAIDALLRELLGL</sequence>
<keyword evidence="8" id="KW-0378">Hydrolase</keyword>
<dbReference type="EMBL" id="NIRR01000052">
    <property type="protein sequence ID" value="OWP61606.1"/>
    <property type="molecule type" value="Genomic_DNA"/>
</dbReference>
<dbReference type="PANTHER" id="PTHR33841">
    <property type="entry name" value="DNA METHYLTRANSFERASE YEEA-RELATED"/>
    <property type="match status" value="1"/>
</dbReference>
<proteinExistence type="inferred from homology"/>
<dbReference type="EC" id="2.1.1.72" evidence="2"/>
<evidence type="ECO:0000259" key="7">
    <source>
        <dbReference type="Pfam" id="PF07669"/>
    </source>
</evidence>
<dbReference type="PRINTS" id="PR00507">
    <property type="entry name" value="N12N6MTFRASE"/>
</dbReference>
<protein>
    <recommendedName>
        <fullName evidence="2">site-specific DNA-methyltransferase (adenine-specific)</fullName>
        <ecNumber evidence="2">2.1.1.72</ecNumber>
    </recommendedName>
</protein>
<evidence type="ECO:0000256" key="1">
    <source>
        <dbReference type="ARBA" id="ARBA00006594"/>
    </source>
</evidence>
<evidence type="ECO:0000256" key="2">
    <source>
        <dbReference type="ARBA" id="ARBA00011900"/>
    </source>
</evidence>
<dbReference type="SUPFAM" id="SSF53335">
    <property type="entry name" value="S-adenosyl-L-methionine-dependent methyltransferases"/>
    <property type="match status" value="1"/>
</dbReference>
<dbReference type="OrthoDB" id="32195at2"/>
<organism evidence="8 9">
    <name type="scientific">Hymenobacter amundsenii</name>
    <dbReference type="NCBI Taxonomy" id="2006685"/>
    <lineage>
        <taxon>Bacteria</taxon>
        <taxon>Pseudomonadati</taxon>
        <taxon>Bacteroidota</taxon>
        <taxon>Cytophagia</taxon>
        <taxon>Cytophagales</taxon>
        <taxon>Hymenobacteraceae</taxon>
        <taxon>Hymenobacter</taxon>
    </lineage>
</organism>
<dbReference type="GO" id="GO:0004519">
    <property type="term" value="F:endonuclease activity"/>
    <property type="evidence" value="ECO:0007669"/>
    <property type="project" value="UniProtKB-KW"/>
</dbReference>
<evidence type="ECO:0000313" key="9">
    <source>
        <dbReference type="Proteomes" id="UP000197277"/>
    </source>
</evidence>
<evidence type="ECO:0000256" key="6">
    <source>
        <dbReference type="ARBA" id="ARBA00047942"/>
    </source>
</evidence>
<keyword evidence="4" id="KW-0808">Transferase</keyword>
<dbReference type="InterPro" id="IPR029063">
    <property type="entry name" value="SAM-dependent_MTases_sf"/>
</dbReference>
<name>A0A246FGG0_9BACT</name>
<keyword evidence="8" id="KW-0255">Endonuclease</keyword>
<evidence type="ECO:0000256" key="4">
    <source>
        <dbReference type="ARBA" id="ARBA00022679"/>
    </source>
</evidence>
<gene>
    <name evidence="8" type="ORF">CDA63_18500</name>
</gene>
<feature type="domain" description="Type II methyltransferase M.TaqI-like" evidence="7">
    <location>
        <begin position="423"/>
        <end position="686"/>
    </location>
</feature>
<dbReference type="GO" id="GO:0009007">
    <property type="term" value="F:site-specific DNA-methyltransferase (adenine-specific) activity"/>
    <property type="evidence" value="ECO:0007669"/>
    <property type="project" value="UniProtKB-EC"/>
</dbReference>
<keyword evidence="3" id="KW-0489">Methyltransferase</keyword>